<dbReference type="AlphaFoldDB" id="A0A4R7FKS8"/>
<dbReference type="Gene3D" id="2.50.20.10">
    <property type="entry name" value="Lipoprotein localisation LolA/LolB/LppX"/>
    <property type="match status" value="1"/>
</dbReference>
<keyword evidence="2" id="KW-1185">Reference proteome</keyword>
<name>A0A4R7FKS8_9MICO</name>
<proteinExistence type="predicted"/>
<gene>
    <name evidence="1" type="ORF">CLV52_1898</name>
</gene>
<comment type="caution">
    <text evidence="1">The sequence shown here is derived from an EMBL/GenBank/DDBJ whole genome shotgun (WGS) entry which is preliminary data.</text>
</comment>
<reference evidence="1 2" key="1">
    <citation type="submission" date="2019-03" db="EMBL/GenBank/DDBJ databases">
        <title>Genomic Encyclopedia of Archaeal and Bacterial Type Strains, Phase II (KMG-II): from individual species to whole genera.</title>
        <authorList>
            <person name="Goeker M."/>
        </authorList>
    </citation>
    <scope>NUCLEOTIDE SEQUENCE [LARGE SCALE GENOMIC DNA]</scope>
    <source>
        <strain evidence="1 2">DSM 24782</strain>
    </source>
</reference>
<organism evidence="1 2">
    <name type="scientific">Amnibacterium kyonggiense</name>
    <dbReference type="NCBI Taxonomy" id="595671"/>
    <lineage>
        <taxon>Bacteria</taxon>
        <taxon>Bacillati</taxon>
        <taxon>Actinomycetota</taxon>
        <taxon>Actinomycetes</taxon>
        <taxon>Micrococcales</taxon>
        <taxon>Microbacteriaceae</taxon>
        <taxon>Amnibacterium</taxon>
    </lineage>
</organism>
<evidence type="ECO:0000313" key="1">
    <source>
        <dbReference type="EMBL" id="TDS76959.1"/>
    </source>
</evidence>
<dbReference type="EMBL" id="SOAM01000002">
    <property type="protein sequence ID" value="TDS76959.1"/>
    <property type="molecule type" value="Genomic_DNA"/>
</dbReference>
<dbReference type="InterPro" id="IPR029046">
    <property type="entry name" value="LolA/LolB/LppX"/>
</dbReference>
<keyword evidence="1" id="KW-0449">Lipoprotein</keyword>
<evidence type="ECO:0000313" key="2">
    <source>
        <dbReference type="Proteomes" id="UP000295344"/>
    </source>
</evidence>
<accession>A0A4R7FKS8</accession>
<dbReference type="RefSeq" id="WP_162850791.1">
    <property type="nucleotide sequence ID" value="NZ_BAAARP010000002.1"/>
</dbReference>
<protein>
    <submittedName>
        <fullName evidence="1">Outer membrane lipoprotein-sorting protein</fullName>
    </submittedName>
</protein>
<sequence>MQHRLLRWLPAAVAPVVVAGVVAVPLVAAATPPELPTRSAQQVLELVAKAKDVEGFSGTIKQTSDLGLGSIPTVGAGTDSSTASALELITGDHTAKVSVAGATKERVAVLDPSAERDVIRNGRTVWVWNSKTNSATKVTATGTARPDADPTTTSPAELASRLLAEVRPSTAVTVDTAQSIAGRDAYTLVLRPRTAATTVGSVRIAVDAKTGLPLDVQVIARGASSPAFETGFTDISYAVPAASTFAFTPPADAKVTEKTITAPDRATRDHRALPAKPVVSGSGWATVVTLPAADVPSDLASNPTVRRLTEPVAGGRVLKTALVNVLLTDDGRVLAGAVPVAALESAAG</sequence>
<dbReference type="InterPro" id="IPR004564">
    <property type="entry name" value="OM_lipoprot_carrier_LolA-like"/>
</dbReference>
<dbReference type="Proteomes" id="UP000295344">
    <property type="component" value="Unassembled WGS sequence"/>
</dbReference>
<dbReference type="SUPFAM" id="SSF89392">
    <property type="entry name" value="Prokaryotic lipoproteins and lipoprotein localization factors"/>
    <property type="match status" value="1"/>
</dbReference>
<dbReference type="PANTHER" id="PTHR37507:SF2">
    <property type="entry name" value="SPORULATION PROTEIN YDCC"/>
    <property type="match status" value="1"/>
</dbReference>
<dbReference type="CDD" id="cd16325">
    <property type="entry name" value="LolA"/>
    <property type="match status" value="1"/>
</dbReference>
<dbReference type="InterPro" id="IPR052944">
    <property type="entry name" value="Sporulation_related"/>
</dbReference>
<dbReference type="PANTHER" id="PTHR37507">
    <property type="entry name" value="SPORULATION PROTEIN YDCC"/>
    <property type="match status" value="1"/>
</dbReference>